<evidence type="ECO:0000313" key="10">
    <source>
        <dbReference type="EMBL" id="GAA5817660.1"/>
    </source>
</evidence>
<evidence type="ECO:0000256" key="3">
    <source>
        <dbReference type="ARBA" id="ARBA00009528"/>
    </source>
</evidence>
<organism evidence="10 11">
    <name type="scientific">Mucor flavus</name>
    <dbReference type="NCBI Taxonomy" id="439312"/>
    <lineage>
        <taxon>Eukaryota</taxon>
        <taxon>Fungi</taxon>
        <taxon>Fungi incertae sedis</taxon>
        <taxon>Mucoromycota</taxon>
        <taxon>Mucoromycotina</taxon>
        <taxon>Mucoromycetes</taxon>
        <taxon>Mucorales</taxon>
        <taxon>Mucorineae</taxon>
        <taxon>Mucoraceae</taxon>
        <taxon>Mucor</taxon>
    </lineage>
</organism>
<proteinExistence type="inferred from homology"/>
<feature type="compositionally biased region" description="Polar residues" evidence="7">
    <location>
        <begin position="777"/>
        <end position="793"/>
    </location>
</feature>
<dbReference type="InterPro" id="IPR000819">
    <property type="entry name" value="Peptidase_M17_C"/>
</dbReference>
<gene>
    <name evidence="10" type="ORF">MFLAVUS_011211</name>
</gene>
<evidence type="ECO:0000256" key="1">
    <source>
        <dbReference type="ARBA" id="ARBA00000135"/>
    </source>
</evidence>
<evidence type="ECO:0000256" key="4">
    <source>
        <dbReference type="ARBA" id="ARBA00022438"/>
    </source>
</evidence>
<evidence type="ECO:0000256" key="6">
    <source>
        <dbReference type="ARBA" id="ARBA00022801"/>
    </source>
</evidence>
<feature type="domain" description="Cytosol aminopeptidase" evidence="8">
    <location>
        <begin position="182"/>
        <end position="501"/>
    </location>
</feature>
<comment type="catalytic activity">
    <reaction evidence="1">
        <text>Release of an N-terminal amino acid, Xaa-|-Yaa-, in which Xaa is preferably Leu, but may be other amino acids including Pro although not Arg or Lys, and Yaa may be Pro. Amino acid amides and methyl esters are also readily hydrolyzed, but rates on arylamides are exceedingly low.</text>
        <dbReference type="EC" id="3.4.11.1"/>
    </reaction>
</comment>
<dbReference type="CDD" id="cd00433">
    <property type="entry name" value="Peptidase_M17"/>
    <property type="match status" value="1"/>
</dbReference>
<dbReference type="EMBL" id="BAABUK010000046">
    <property type="protein sequence ID" value="GAA5817660.1"/>
    <property type="molecule type" value="Genomic_DNA"/>
</dbReference>
<dbReference type="Proteomes" id="UP001473302">
    <property type="component" value="Unassembled WGS sequence"/>
</dbReference>
<keyword evidence="5" id="KW-0645">Protease</keyword>
<dbReference type="Pfam" id="PF00883">
    <property type="entry name" value="Peptidase_M17"/>
    <property type="match status" value="1"/>
</dbReference>
<comment type="similarity">
    <text evidence="3">Belongs to the peptidase M17 family.</text>
</comment>
<dbReference type="PRINTS" id="PR00481">
    <property type="entry name" value="LAMNOPPTDASE"/>
</dbReference>
<dbReference type="Gene3D" id="3.40.630.10">
    <property type="entry name" value="Zn peptidases"/>
    <property type="match status" value="1"/>
</dbReference>
<feature type="region of interest" description="Disordered" evidence="7">
    <location>
        <begin position="862"/>
        <end position="889"/>
    </location>
</feature>
<feature type="region of interest" description="Disordered" evidence="7">
    <location>
        <begin position="745"/>
        <end position="824"/>
    </location>
</feature>
<evidence type="ECO:0000259" key="8">
    <source>
        <dbReference type="Pfam" id="PF00883"/>
    </source>
</evidence>
<dbReference type="Gene3D" id="3.40.220.10">
    <property type="entry name" value="Leucine Aminopeptidase, subunit E, domain 1"/>
    <property type="match status" value="1"/>
</dbReference>
<dbReference type="SUPFAM" id="SSF53187">
    <property type="entry name" value="Zn-dependent exopeptidases"/>
    <property type="match status" value="1"/>
</dbReference>
<feature type="compositionally biased region" description="Pro residues" evidence="7">
    <location>
        <begin position="866"/>
        <end position="875"/>
    </location>
</feature>
<dbReference type="InterPro" id="IPR023042">
    <property type="entry name" value="Peptidase_M17_leu_NH2_pept"/>
</dbReference>
<evidence type="ECO:0000313" key="11">
    <source>
        <dbReference type="Proteomes" id="UP001473302"/>
    </source>
</evidence>
<name>A0ABP9ZEW0_9FUNG</name>
<evidence type="ECO:0008006" key="12">
    <source>
        <dbReference type="Google" id="ProtNLM"/>
    </source>
</evidence>
<dbReference type="PANTHER" id="PTHR11963">
    <property type="entry name" value="LEUCINE AMINOPEPTIDASE-RELATED"/>
    <property type="match status" value="1"/>
</dbReference>
<sequence>MLRLSSANFTKQTSIVAKRLFSNVQRYDSLVLGAYTENGTATLTASRDISKKVHNHIEEQLRVSNFKKAGDVRTLYNIGGMKQVAIVSLGKKSDVVDTQEAARRATALGLHTLKPQGAKHVGVDISLNAHGAGEGSVLSQFSFNKLKSDKKDEEDIQVGPFSEAENGEAEWVNGQIYGASQNVARMLMTSPGNLMTPKLFAEEVAYLLAGLENVEVIVRDEEWAARNNMNAFLSVAKGSTEPLRFMEIHYNGGKKGDKPHGLVGKGVTFDAGGISLKPSNNMALMKGDMGGAATVAGALYGICKLQLPINVVAVTPLCENMPAGNATKPGDVVKAMNGKSIEVIDTDAEGRMILADALYYLSSKHTPASLIDLATLTGAMDVALGEVYAGVFTNSDKLWSQLEKAGKTASDPFWRMPLDDGYLKEMKESAVADLNNLGKGRSGGACSAAAFLKEFVYGLDNEKEKEPIPWAHIDIAGVMDSQGTDGYNIKGMSGRPTRSLIEYILVYEKLVLLNLTTIMLPITFDLAKYPTVDTIKLLASLLERMTIANDLLNKTQQQQQQQQPNSQRRASLQTTTPAYTRFHARLVPSIDIYSYLSRILKYCPCANECFLSLLVYFDRMSKNSLALNGKPFTIDSFNIHRLIIAGVMVASKFFSDVFYTNTRYAKVGGLPVSELNSLEVEFLKLNSFNLTVSISELQKYGDQLLKVGYLTQEMRKQPLFRHSRSSSLDQVDRMCDLTQRLSLDEQYQQQQQQQGPKYYYQNRNNNNNHHPQAVRKMTSTNSLKDNGRYNNYEQPRHSRSSVNLHQGFWKPSSPLQQEEGTSRRLSLTSIHAAPFIPSSELQQQVQQQQQAQQAHQAQGVYYYPPVGIPTPPPSASPIHHHPSYSTMYL</sequence>
<keyword evidence="11" id="KW-1185">Reference proteome</keyword>
<feature type="compositionally biased region" description="Low complexity" evidence="7">
    <location>
        <begin position="746"/>
        <end position="768"/>
    </location>
</feature>
<dbReference type="PANTHER" id="PTHR11963:SF23">
    <property type="entry name" value="CYTOSOL AMINOPEPTIDASE"/>
    <property type="match status" value="1"/>
</dbReference>
<dbReference type="CDD" id="cd20558">
    <property type="entry name" value="CYCLIN_ScPCL7-like"/>
    <property type="match status" value="1"/>
</dbReference>
<dbReference type="InterPro" id="IPR011356">
    <property type="entry name" value="Leucine_aapep/pepB"/>
</dbReference>
<evidence type="ECO:0000259" key="9">
    <source>
        <dbReference type="Pfam" id="PF02789"/>
    </source>
</evidence>
<dbReference type="InterPro" id="IPR008283">
    <property type="entry name" value="Peptidase_M17_N"/>
</dbReference>
<feature type="domain" description="Peptidase M17 leucyl aminopeptidase N-terminal" evidence="9">
    <location>
        <begin position="31"/>
        <end position="150"/>
    </location>
</feature>
<dbReference type="InterPro" id="IPR013922">
    <property type="entry name" value="Cyclin_PHO80-like"/>
</dbReference>
<comment type="catalytic activity">
    <reaction evidence="2">
        <text>Release of N-terminal proline from a peptide.</text>
        <dbReference type="EC" id="3.4.11.5"/>
    </reaction>
</comment>
<keyword evidence="4" id="KW-0031">Aminopeptidase</keyword>
<dbReference type="Gene3D" id="1.10.472.10">
    <property type="entry name" value="Cyclin-like"/>
    <property type="match status" value="1"/>
</dbReference>
<dbReference type="InterPro" id="IPR043472">
    <property type="entry name" value="Macro_dom-like"/>
</dbReference>
<dbReference type="Pfam" id="PF02789">
    <property type="entry name" value="Peptidase_M17_N"/>
    <property type="match status" value="1"/>
</dbReference>
<evidence type="ECO:0000256" key="7">
    <source>
        <dbReference type="SAM" id="MobiDB-lite"/>
    </source>
</evidence>
<reference evidence="10 11" key="1">
    <citation type="submission" date="2024-04" db="EMBL/GenBank/DDBJ databases">
        <title>genome sequences of Mucor flavus KT1a and Helicostylum pulchrum KT1b strains isolated from the surface of a dry-aged beef.</title>
        <authorList>
            <person name="Toyotome T."/>
            <person name="Hosono M."/>
            <person name="Torimaru M."/>
            <person name="Fukuda K."/>
            <person name="Mikami N."/>
        </authorList>
    </citation>
    <scope>NUCLEOTIDE SEQUENCE [LARGE SCALE GENOMIC DNA]</scope>
    <source>
        <strain evidence="10 11">KT1a</strain>
    </source>
</reference>
<comment type="caution">
    <text evidence="10">The sequence shown here is derived from an EMBL/GenBank/DDBJ whole genome shotgun (WGS) entry which is preliminary data.</text>
</comment>
<keyword evidence="6" id="KW-0378">Hydrolase</keyword>
<evidence type="ECO:0000256" key="2">
    <source>
        <dbReference type="ARBA" id="ARBA00001585"/>
    </source>
</evidence>
<accession>A0ABP9ZEW0</accession>
<protein>
    <recommendedName>
        <fullName evidence="12">Cytosol aminopeptidase domain-containing protein</fullName>
    </recommendedName>
</protein>
<dbReference type="SUPFAM" id="SSF52949">
    <property type="entry name" value="Macro domain-like"/>
    <property type="match status" value="1"/>
</dbReference>
<dbReference type="Pfam" id="PF08613">
    <property type="entry name" value="Cyclin"/>
    <property type="match status" value="1"/>
</dbReference>
<dbReference type="HAMAP" id="MF_00181">
    <property type="entry name" value="Cytosol_peptidase_M17"/>
    <property type="match status" value="1"/>
</dbReference>
<feature type="compositionally biased region" description="Polar residues" evidence="7">
    <location>
        <begin position="813"/>
        <end position="824"/>
    </location>
</feature>
<evidence type="ECO:0000256" key="5">
    <source>
        <dbReference type="ARBA" id="ARBA00022670"/>
    </source>
</evidence>